<dbReference type="EMBL" id="KZ452033">
    <property type="protein sequence ID" value="PKA50049.1"/>
    <property type="molecule type" value="Genomic_DNA"/>
</dbReference>
<sequence length="96" mass="11059">MECMEFMMKQLCSHLKGIINVQSRAIEVPSSGNSPMPDQKNNSPMASKLNTEPPSSSMPNTQARELVINRLMQEACKHTLKRCWKLSWHQKDKMRK</sequence>
<keyword evidence="3" id="KW-1185">Reference proteome</keyword>
<reference evidence="2 3" key="1">
    <citation type="journal article" date="2017" name="Nature">
        <title>The Apostasia genome and the evolution of orchids.</title>
        <authorList>
            <person name="Zhang G.Q."/>
            <person name="Liu K.W."/>
            <person name="Li Z."/>
            <person name="Lohaus R."/>
            <person name="Hsiao Y.Y."/>
            <person name="Niu S.C."/>
            <person name="Wang J.Y."/>
            <person name="Lin Y.C."/>
            <person name="Xu Q."/>
            <person name="Chen L.J."/>
            <person name="Yoshida K."/>
            <person name="Fujiwara S."/>
            <person name="Wang Z.W."/>
            <person name="Zhang Y.Q."/>
            <person name="Mitsuda N."/>
            <person name="Wang M."/>
            <person name="Liu G.H."/>
            <person name="Pecoraro L."/>
            <person name="Huang H.X."/>
            <person name="Xiao X.J."/>
            <person name="Lin M."/>
            <person name="Wu X.Y."/>
            <person name="Wu W.L."/>
            <person name="Chen Y.Y."/>
            <person name="Chang S.B."/>
            <person name="Sakamoto S."/>
            <person name="Ohme-Takagi M."/>
            <person name="Yagi M."/>
            <person name="Zeng S.J."/>
            <person name="Shen C.Y."/>
            <person name="Yeh C.M."/>
            <person name="Luo Y.B."/>
            <person name="Tsai W.C."/>
            <person name="Van de Peer Y."/>
            <person name="Liu Z.J."/>
        </authorList>
    </citation>
    <scope>NUCLEOTIDE SEQUENCE [LARGE SCALE GENOMIC DNA]</scope>
    <source>
        <strain evidence="3">cv. Shenzhen</strain>
        <tissue evidence="2">Stem</tissue>
    </source>
</reference>
<dbReference type="AlphaFoldDB" id="A0A2I0A3E2"/>
<organism evidence="2 3">
    <name type="scientific">Apostasia shenzhenica</name>
    <dbReference type="NCBI Taxonomy" id="1088818"/>
    <lineage>
        <taxon>Eukaryota</taxon>
        <taxon>Viridiplantae</taxon>
        <taxon>Streptophyta</taxon>
        <taxon>Embryophyta</taxon>
        <taxon>Tracheophyta</taxon>
        <taxon>Spermatophyta</taxon>
        <taxon>Magnoliopsida</taxon>
        <taxon>Liliopsida</taxon>
        <taxon>Asparagales</taxon>
        <taxon>Orchidaceae</taxon>
        <taxon>Apostasioideae</taxon>
        <taxon>Apostasia</taxon>
    </lineage>
</organism>
<proteinExistence type="predicted"/>
<gene>
    <name evidence="2" type="ORF">AXF42_Ash020834</name>
</gene>
<feature type="compositionally biased region" description="Polar residues" evidence="1">
    <location>
        <begin position="30"/>
        <end position="60"/>
    </location>
</feature>
<evidence type="ECO:0000313" key="3">
    <source>
        <dbReference type="Proteomes" id="UP000236161"/>
    </source>
</evidence>
<protein>
    <submittedName>
        <fullName evidence="2">Uncharacterized protein</fullName>
    </submittedName>
</protein>
<dbReference type="Proteomes" id="UP000236161">
    <property type="component" value="Unassembled WGS sequence"/>
</dbReference>
<accession>A0A2I0A3E2</accession>
<evidence type="ECO:0000313" key="2">
    <source>
        <dbReference type="EMBL" id="PKA50049.1"/>
    </source>
</evidence>
<evidence type="ECO:0000256" key="1">
    <source>
        <dbReference type="SAM" id="MobiDB-lite"/>
    </source>
</evidence>
<name>A0A2I0A3E2_9ASPA</name>
<feature type="region of interest" description="Disordered" evidence="1">
    <location>
        <begin position="26"/>
        <end position="60"/>
    </location>
</feature>